<keyword evidence="6" id="KW-1185">Reference proteome</keyword>
<sequence length="149" mass="16278">MQLFAPVNGRLCPPTSHPSAIIRHGFAGQGITLTVTGNEIFAPCDATIIQSSAAGHYWLLQTPQGDSVTLLLGQVEQLHPACQRRESTRNVEHIAQGELLARVNTSVLRSLPAAAQCLAIYCDNPHWQWQNISRIRVGEKVAQFEDGVV</sequence>
<evidence type="ECO:0000256" key="2">
    <source>
        <dbReference type="ARBA" id="ARBA00022597"/>
    </source>
</evidence>
<dbReference type="Pfam" id="PF00358">
    <property type="entry name" value="PTS_EIIA_1"/>
    <property type="match status" value="1"/>
</dbReference>
<evidence type="ECO:0000256" key="3">
    <source>
        <dbReference type="ARBA" id="ARBA00022679"/>
    </source>
</evidence>
<dbReference type="Proteomes" id="UP000287996">
    <property type="component" value="Unassembled WGS sequence"/>
</dbReference>
<evidence type="ECO:0000313" key="5">
    <source>
        <dbReference type="EMBL" id="RUO81457.1"/>
    </source>
</evidence>
<dbReference type="GO" id="GO:0009401">
    <property type="term" value="P:phosphoenolpyruvate-dependent sugar phosphotransferase system"/>
    <property type="evidence" value="ECO:0007669"/>
    <property type="project" value="InterPro"/>
</dbReference>
<evidence type="ECO:0000259" key="4">
    <source>
        <dbReference type="Pfam" id="PF00358"/>
    </source>
</evidence>
<evidence type="ECO:0000256" key="1">
    <source>
        <dbReference type="ARBA" id="ARBA00022448"/>
    </source>
</evidence>
<dbReference type="AlphaFoldDB" id="A0A432ZU65"/>
<dbReference type="RefSeq" id="WP_126840799.1">
    <property type="nucleotide sequence ID" value="NZ_PIQH01000001.1"/>
</dbReference>
<keyword evidence="2" id="KW-0762">Sugar transport</keyword>
<dbReference type="Gene3D" id="2.70.70.10">
    <property type="entry name" value="Glucose Permease (Domain IIA)"/>
    <property type="match status" value="1"/>
</dbReference>
<keyword evidence="1" id="KW-0813">Transport</keyword>
<name>A0A432ZU65_9GAMM</name>
<gene>
    <name evidence="5" type="ORF">CWI84_01480</name>
</gene>
<accession>A0A432ZU65</accession>
<reference evidence="5 6" key="1">
    <citation type="journal article" date="2011" name="Front. Microbiol.">
        <title>Genomic signatures of strain selection and enhancement in Bacillus atrophaeus var. globigii, a historical biowarfare simulant.</title>
        <authorList>
            <person name="Gibbons H.S."/>
            <person name="Broomall S.M."/>
            <person name="McNew L.A."/>
            <person name="Daligault H."/>
            <person name="Chapman C."/>
            <person name="Bruce D."/>
            <person name="Karavis M."/>
            <person name="Krepps M."/>
            <person name="McGregor P.A."/>
            <person name="Hong C."/>
            <person name="Park K.H."/>
            <person name="Akmal A."/>
            <person name="Feldman A."/>
            <person name="Lin J.S."/>
            <person name="Chang W.E."/>
            <person name="Higgs B.W."/>
            <person name="Demirev P."/>
            <person name="Lindquist J."/>
            <person name="Liem A."/>
            <person name="Fochler E."/>
            <person name="Read T.D."/>
            <person name="Tapia R."/>
            <person name="Johnson S."/>
            <person name="Bishop-Lilly K.A."/>
            <person name="Detter C."/>
            <person name="Han C."/>
            <person name="Sozhamannan S."/>
            <person name="Rosenzweig C.N."/>
            <person name="Skowronski E.W."/>
        </authorList>
    </citation>
    <scope>NUCLEOTIDE SEQUENCE [LARGE SCALE GENOMIC DNA]</scope>
    <source>
        <strain evidence="5 6">CC-PW-9</strain>
    </source>
</reference>
<dbReference type="GO" id="GO:0016740">
    <property type="term" value="F:transferase activity"/>
    <property type="evidence" value="ECO:0007669"/>
    <property type="project" value="UniProtKB-KW"/>
</dbReference>
<keyword evidence="3" id="KW-0808">Transferase</keyword>
<organism evidence="5 6">
    <name type="scientific">Idiomarina tyrosinivorans</name>
    <dbReference type="NCBI Taxonomy" id="1445662"/>
    <lineage>
        <taxon>Bacteria</taxon>
        <taxon>Pseudomonadati</taxon>
        <taxon>Pseudomonadota</taxon>
        <taxon>Gammaproteobacteria</taxon>
        <taxon>Alteromonadales</taxon>
        <taxon>Idiomarinaceae</taxon>
        <taxon>Idiomarina</taxon>
    </lineage>
</organism>
<dbReference type="SUPFAM" id="SSF51261">
    <property type="entry name" value="Duplicated hybrid motif"/>
    <property type="match status" value="1"/>
</dbReference>
<feature type="domain" description="PTS EIIA type-1" evidence="4">
    <location>
        <begin position="2"/>
        <end position="110"/>
    </location>
</feature>
<dbReference type="InterPro" id="IPR001127">
    <property type="entry name" value="PTS_EIIA_1_perm"/>
</dbReference>
<proteinExistence type="predicted"/>
<evidence type="ECO:0000313" key="6">
    <source>
        <dbReference type="Proteomes" id="UP000287996"/>
    </source>
</evidence>
<dbReference type="InterPro" id="IPR011055">
    <property type="entry name" value="Dup_hybrid_motif"/>
</dbReference>
<comment type="caution">
    <text evidence="5">The sequence shown here is derived from an EMBL/GenBank/DDBJ whole genome shotgun (WGS) entry which is preliminary data.</text>
</comment>
<dbReference type="OrthoDB" id="6331866at2"/>
<dbReference type="EMBL" id="PIQH01000001">
    <property type="protein sequence ID" value="RUO81457.1"/>
    <property type="molecule type" value="Genomic_DNA"/>
</dbReference>
<protein>
    <recommendedName>
        <fullName evidence="4">PTS EIIA type-1 domain-containing protein</fullName>
    </recommendedName>
</protein>